<keyword evidence="7" id="KW-0198">Cysteine biosynthesis</keyword>
<comment type="cofactor">
    <cofactor evidence="1">
        <name>pyridoxal 5'-phosphate</name>
        <dbReference type="ChEBI" id="CHEBI:597326"/>
    </cofactor>
</comment>
<dbReference type="InterPro" id="IPR046342">
    <property type="entry name" value="CBS_dom_sf"/>
</dbReference>
<dbReference type="InterPro" id="IPR050214">
    <property type="entry name" value="Cys_Synth/Cystath_Beta-Synth"/>
</dbReference>
<dbReference type="PROSITE" id="PS00973">
    <property type="entry name" value="USP_2"/>
    <property type="match status" value="1"/>
</dbReference>
<dbReference type="InterPro" id="IPR018200">
    <property type="entry name" value="USP_CS"/>
</dbReference>
<evidence type="ECO:0000256" key="4">
    <source>
        <dbReference type="ARBA" id="ARBA00012041"/>
    </source>
</evidence>
<evidence type="ECO:0000256" key="10">
    <source>
        <dbReference type="ARBA" id="ARBA00047490"/>
    </source>
</evidence>
<dbReference type="GO" id="GO:0004122">
    <property type="term" value="F:cystathionine beta-synthase activity"/>
    <property type="evidence" value="ECO:0007669"/>
    <property type="project" value="UniProtKB-EC"/>
</dbReference>
<evidence type="ECO:0000256" key="2">
    <source>
        <dbReference type="ARBA" id="ARBA00005003"/>
    </source>
</evidence>
<evidence type="ECO:0000256" key="7">
    <source>
        <dbReference type="ARBA" id="ARBA00023192"/>
    </source>
</evidence>
<comment type="pathway">
    <text evidence="2">Amino-acid biosynthesis; L-cysteine biosynthesis; L-cysteine from L-homocysteine and L-serine: step 1/2.</text>
</comment>
<feature type="region of interest" description="Disordered" evidence="12">
    <location>
        <begin position="468"/>
        <end position="487"/>
    </location>
</feature>
<keyword evidence="6" id="KW-0129">CBS domain</keyword>
<feature type="compositionally biased region" description="Low complexity" evidence="12">
    <location>
        <begin position="999"/>
        <end position="1011"/>
    </location>
</feature>
<evidence type="ECO:0000256" key="1">
    <source>
        <dbReference type="ARBA" id="ARBA00001933"/>
    </source>
</evidence>
<evidence type="ECO:0000256" key="12">
    <source>
        <dbReference type="SAM" id="MobiDB-lite"/>
    </source>
</evidence>
<accession>A0A814LM04</accession>
<dbReference type="InterPro" id="IPR028889">
    <property type="entry name" value="USP"/>
</dbReference>
<name>A0A814LM04_ADIRI</name>
<feature type="domain" description="USP" evidence="13">
    <location>
        <begin position="161"/>
        <end position="616"/>
    </location>
</feature>
<dbReference type="FunFam" id="3.40.50.1100:FF:000118">
    <property type="entry name" value="Related to CYS4-cystathionine beta-synthase"/>
    <property type="match status" value="1"/>
</dbReference>
<dbReference type="InterPro" id="IPR001216">
    <property type="entry name" value="P-phosphate_BS"/>
</dbReference>
<evidence type="ECO:0000256" key="8">
    <source>
        <dbReference type="ARBA" id="ARBA00023239"/>
    </source>
</evidence>
<feature type="coiled-coil region" evidence="11">
    <location>
        <begin position="506"/>
        <end position="540"/>
    </location>
</feature>
<dbReference type="FunFam" id="3.40.50.1100:FF:000003">
    <property type="entry name" value="Cystathionine beta-synthase"/>
    <property type="match status" value="1"/>
</dbReference>
<keyword evidence="5" id="KW-0663">Pyridoxal phosphate</keyword>
<dbReference type="PROSITE" id="PS00901">
    <property type="entry name" value="CYS_SYNTHASE"/>
    <property type="match status" value="1"/>
</dbReference>
<comment type="catalytic activity">
    <reaction evidence="10">
        <text>L-homocysteine + L-serine = L,L-cystathionine + H2O</text>
        <dbReference type="Rhea" id="RHEA:10112"/>
        <dbReference type="ChEBI" id="CHEBI:15377"/>
        <dbReference type="ChEBI" id="CHEBI:33384"/>
        <dbReference type="ChEBI" id="CHEBI:58161"/>
        <dbReference type="ChEBI" id="CHEBI:58199"/>
        <dbReference type="EC" id="4.2.1.22"/>
    </reaction>
</comment>
<evidence type="ECO:0000256" key="9">
    <source>
        <dbReference type="ARBA" id="ARBA00026192"/>
    </source>
</evidence>
<dbReference type="Pfam" id="PF00443">
    <property type="entry name" value="UCH"/>
    <property type="match status" value="1"/>
</dbReference>
<dbReference type="UniPathway" id="UPA00136">
    <property type="reaction ID" value="UER00201"/>
</dbReference>
<dbReference type="Proteomes" id="UP000663852">
    <property type="component" value="Unassembled WGS sequence"/>
</dbReference>
<feature type="region of interest" description="Disordered" evidence="12">
    <location>
        <begin position="79"/>
        <end position="104"/>
    </location>
</feature>
<dbReference type="SUPFAM" id="SSF54631">
    <property type="entry name" value="CBS-domain pair"/>
    <property type="match status" value="1"/>
</dbReference>
<dbReference type="GO" id="GO:0004843">
    <property type="term" value="F:cysteine-type deubiquitinase activity"/>
    <property type="evidence" value="ECO:0007669"/>
    <property type="project" value="InterPro"/>
</dbReference>
<dbReference type="GO" id="GO:0016579">
    <property type="term" value="P:protein deubiquitination"/>
    <property type="evidence" value="ECO:0007669"/>
    <property type="project" value="InterPro"/>
</dbReference>
<dbReference type="SUPFAM" id="SSF54001">
    <property type="entry name" value="Cysteine proteinases"/>
    <property type="match status" value="1"/>
</dbReference>
<evidence type="ECO:0000256" key="5">
    <source>
        <dbReference type="ARBA" id="ARBA00022898"/>
    </source>
</evidence>
<dbReference type="InterPro" id="IPR001926">
    <property type="entry name" value="TrpB-like_PALP"/>
</dbReference>
<dbReference type="GO" id="GO:0019343">
    <property type="term" value="P:cysteine biosynthetic process via cystathionine"/>
    <property type="evidence" value="ECO:0007669"/>
    <property type="project" value="InterPro"/>
</dbReference>
<feature type="region of interest" description="Disordered" evidence="12">
    <location>
        <begin position="992"/>
        <end position="1011"/>
    </location>
</feature>
<dbReference type="InterPro" id="IPR038765">
    <property type="entry name" value="Papain-like_cys_pep_sf"/>
</dbReference>
<gene>
    <name evidence="14" type="ORF">EDS130_LOCUS18287</name>
</gene>
<dbReference type="InterPro" id="IPR036052">
    <property type="entry name" value="TrpB-like_PALP_sf"/>
</dbReference>
<evidence type="ECO:0000256" key="6">
    <source>
        <dbReference type="ARBA" id="ARBA00023122"/>
    </source>
</evidence>
<dbReference type="PROSITE" id="PS50235">
    <property type="entry name" value="USP_3"/>
    <property type="match status" value="1"/>
</dbReference>
<keyword evidence="8" id="KW-0456">Lyase</keyword>
<comment type="similarity">
    <text evidence="3">Belongs to the cysteine synthase/cystathionine beta-synthase family.</text>
</comment>
<evidence type="ECO:0000313" key="14">
    <source>
        <dbReference type="EMBL" id="CAF1068051.1"/>
    </source>
</evidence>
<evidence type="ECO:0000259" key="13">
    <source>
        <dbReference type="PROSITE" id="PS50235"/>
    </source>
</evidence>
<dbReference type="Gene3D" id="3.10.580.10">
    <property type="entry name" value="CBS-domain"/>
    <property type="match status" value="1"/>
</dbReference>
<feature type="region of interest" description="Disordered" evidence="12">
    <location>
        <begin position="1021"/>
        <end position="1051"/>
    </location>
</feature>
<dbReference type="GO" id="GO:0006535">
    <property type="term" value="P:cysteine biosynthetic process from serine"/>
    <property type="evidence" value="ECO:0007669"/>
    <property type="project" value="InterPro"/>
</dbReference>
<evidence type="ECO:0000313" key="15">
    <source>
        <dbReference type="Proteomes" id="UP000663852"/>
    </source>
</evidence>
<dbReference type="PROSITE" id="PS00972">
    <property type="entry name" value="USP_1"/>
    <property type="match status" value="1"/>
</dbReference>
<dbReference type="Gene3D" id="3.90.70.10">
    <property type="entry name" value="Cysteine proteinases"/>
    <property type="match status" value="1"/>
</dbReference>
<dbReference type="Pfam" id="PF00291">
    <property type="entry name" value="PALP"/>
    <property type="match status" value="1"/>
</dbReference>
<dbReference type="InterPro" id="IPR005857">
    <property type="entry name" value="Cysta_beta_synth"/>
</dbReference>
<sequence>MTVDTAAVSENKKNNLSITKRDRRDVIRQVREITGLDENSINQTIEACKDGTGRYSLEQVISLLFDDSNLRNNLQRTAQATNSTSPPASNLPVNNPSAAGPTYDRSNDIITDDVIELSPEIDNQQPADDELERALLLSRETMEQMIDESDIAKRKSLDEPAGLKNVGNTCWFNSIVQSLYTLPYFRQLILNFQCPTINHSLTDSEQQALYFTEELRYLFALMLKSPRRSINPDRAIKKFKNTRKLCGVDFSHEDCSEFATHLIDLVELAYETIGKNLLNIDNTASLNCINPVNTLVTGEVNVERNEHIPIREALRQINIQMIGSTNIYDGLETLWLGSADESLSSQQTITEQRWLTRLPPVLFICLNRYRFSQATKQTSKIIAPFEFYPELYLDRYMLVNKNIILNKRNIAKNLYAQLHDLESTLNSYLKYPCNDESFALANAIRVVYEFATGCRLNPTLPKRTDQVTLDQNTTSRSRQHSTVPIQPSHISSEELQFIQNTLPTWLTEVEAKCAGIREEIRRVKSELKQLYDEAQLKQMRYTLHAVCVHEGSATLGHFWTYVYHSDRQKWYRYNDNEVCETTWNDVFDAGIGGQRTQNDRDEPRVPSAYLLVYINADQKLLSNDIQFELPSDLQRVLDDDLVLLQQQIESVHLEQLQNELKTVCERIEKQQPIHRALAIPFFAGPNAPSDSEIIKPVLDSTLRILKAYAPRILSVEVDRLLQEIVDKEIKIYSHTANIITSALPHNDYRLQHVLSYFSANRVGTIYRQRAMYDIIRLTSIPNDDTRLRIFKLQAQIVCNDMQMSNDEVQEYQKLLTDYKDFRSVIAAFLAGCQLMNEDKFEEAITYFCVACEYNLRLSKQCTLPMRAMDSCLLFRARRLCFERWNDVVINRFKTDPEYRLDTMTHQFLPCLMQLKLSSEEDQAYITEIQRIWCLLLDKIEPTERTLSLEEFLQRLLEQPIGQHYHSVSINKHQLVERYDEAVRDLIHRYPSFSGNTVEQQQSQSPNRSNRASVSIPVVIHHHHQQQPQQQQHHNPTPETMPTIDPRGSSPMQQDIRAYTWKREKKNEALYHIIHYPHESQDKDIIMESFLANRPDAPSRCTFTVNGDRSKCPHNLGSRQKSLRQKIYNNVLELIGDTPLVRVNRLARDSGVKCNLLAKCEYFNAGGSVKDRIGLRMVEEAERDGTLKPGDTVIEPTSGNTGIGLALACAVKGYRCIIVMPEKMSKEKVDVLRALGAEIIRTPTSASFDSPESHIGVAHRLKMKIPNSHILDQYRNPYNPIAHYDTTAEEILEACNGKVDMVVAGAGTGGTLTGLSRKLKEKCPNCIVVGVDPEGSILAAPETLNNTGITFYEVEGIGYDFIPTVLDRSLVDRWYKSSDLPSLRCSRRLLKDEGMLCGASSGSAMSCAIQACKDFNLTENQTCVVILPDSVRNYMTKFLSDDWMYERAFLDVKDEPNSEWWHAIQAVLDIMHERGFDQVPVISDDGAFTGMTTMCEIMAKMSRGSIKAQDPVSKAVTDKFRTVQLDDTLAKLSRILEAHNYVIIKFAHDHSDQDTAVRQSKTHIFGIITSIDLLDYIVKHNKSGEPINGESVKQNGIHCGDAIRSSAIAKECEALH</sequence>
<organism evidence="14 15">
    <name type="scientific">Adineta ricciae</name>
    <name type="common">Rotifer</name>
    <dbReference type="NCBI Taxonomy" id="249248"/>
    <lineage>
        <taxon>Eukaryota</taxon>
        <taxon>Metazoa</taxon>
        <taxon>Spiralia</taxon>
        <taxon>Gnathifera</taxon>
        <taxon>Rotifera</taxon>
        <taxon>Eurotatoria</taxon>
        <taxon>Bdelloidea</taxon>
        <taxon>Adinetida</taxon>
        <taxon>Adinetidae</taxon>
        <taxon>Adineta</taxon>
    </lineage>
</organism>
<evidence type="ECO:0000256" key="3">
    <source>
        <dbReference type="ARBA" id="ARBA00007103"/>
    </source>
</evidence>
<dbReference type="OrthoDB" id="2420415at2759"/>
<evidence type="ECO:0000256" key="11">
    <source>
        <dbReference type="SAM" id="Coils"/>
    </source>
</evidence>
<dbReference type="NCBIfam" id="TIGR01137">
    <property type="entry name" value="cysta_beta"/>
    <property type="match status" value="1"/>
</dbReference>
<dbReference type="InterPro" id="IPR001394">
    <property type="entry name" value="Peptidase_C19_UCH"/>
</dbReference>
<dbReference type="GO" id="GO:0005737">
    <property type="term" value="C:cytoplasm"/>
    <property type="evidence" value="ECO:0007669"/>
    <property type="project" value="InterPro"/>
</dbReference>
<feature type="compositionally biased region" description="Polar residues" evidence="12">
    <location>
        <begin position="79"/>
        <end position="97"/>
    </location>
</feature>
<proteinExistence type="inferred from homology"/>
<dbReference type="SUPFAM" id="SSF53686">
    <property type="entry name" value="Tryptophan synthase beta subunit-like PLP-dependent enzymes"/>
    <property type="match status" value="1"/>
</dbReference>
<comment type="caution">
    <text evidence="14">The sequence shown here is derived from an EMBL/GenBank/DDBJ whole genome shotgun (WGS) entry which is preliminary data.</text>
</comment>
<keyword evidence="11" id="KW-0175">Coiled coil</keyword>
<dbReference type="PANTHER" id="PTHR10314">
    <property type="entry name" value="CYSTATHIONINE BETA-SYNTHASE"/>
    <property type="match status" value="1"/>
</dbReference>
<keyword evidence="7" id="KW-0028">Amino-acid biosynthesis</keyword>
<protein>
    <recommendedName>
        <fullName evidence="9">Cystathionine beta-synthase</fullName>
        <ecNumber evidence="4">4.2.1.22</ecNumber>
    </recommendedName>
</protein>
<reference evidence="14" key="1">
    <citation type="submission" date="2021-02" db="EMBL/GenBank/DDBJ databases">
        <authorList>
            <person name="Nowell W R."/>
        </authorList>
    </citation>
    <scope>NUCLEOTIDE SEQUENCE</scope>
</reference>
<dbReference type="EC" id="4.2.1.22" evidence="4"/>
<dbReference type="CDD" id="cd01561">
    <property type="entry name" value="CBS_like"/>
    <property type="match status" value="1"/>
</dbReference>
<dbReference type="EMBL" id="CAJNOJ010000084">
    <property type="protein sequence ID" value="CAF1068051.1"/>
    <property type="molecule type" value="Genomic_DNA"/>
</dbReference>
<dbReference type="Gene3D" id="3.40.50.1100">
    <property type="match status" value="2"/>
</dbReference>